<comment type="similarity">
    <text evidence="1">Belongs to the transferase hexapeptide repeat family.</text>
</comment>
<dbReference type="Gene3D" id="3.40.50.20">
    <property type="match status" value="1"/>
</dbReference>
<feature type="active site" description="Proton acceptor" evidence="4">
    <location>
        <position position="144"/>
    </location>
</feature>
<evidence type="ECO:0000256" key="3">
    <source>
        <dbReference type="ARBA" id="ARBA00022737"/>
    </source>
</evidence>
<dbReference type="CDD" id="cd03360">
    <property type="entry name" value="LbH_AT_putative"/>
    <property type="match status" value="1"/>
</dbReference>
<dbReference type="InterPro" id="IPR050179">
    <property type="entry name" value="Trans_hexapeptide_repeat"/>
</dbReference>
<dbReference type="PANTHER" id="PTHR43300">
    <property type="entry name" value="ACETYLTRANSFERASE"/>
    <property type="match status" value="1"/>
</dbReference>
<dbReference type="OrthoDB" id="9794407at2"/>
<protein>
    <submittedName>
        <fullName evidence="6">Sugar O-acyltransferase, sialic acid O-acetyltransferase NeuD family</fullName>
    </submittedName>
</protein>
<dbReference type="Proteomes" id="UP000198854">
    <property type="component" value="Unassembled WGS sequence"/>
</dbReference>
<feature type="binding site" evidence="5">
    <location>
        <position position="74"/>
    </location>
    <ligand>
        <name>substrate</name>
    </ligand>
</feature>
<feature type="site" description="Increases basicity of active site His" evidence="4">
    <location>
        <position position="145"/>
    </location>
</feature>
<dbReference type="InterPro" id="IPR011004">
    <property type="entry name" value="Trimer_LpxA-like_sf"/>
</dbReference>
<evidence type="ECO:0000313" key="6">
    <source>
        <dbReference type="EMBL" id="SDH74826.1"/>
    </source>
</evidence>
<evidence type="ECO:0000256" key="2">
    <source>
        <dbReference type="ARBA" id="ARBA00022679"/>
    </source>
</evidence>
<proteinExistence type="inferred from homology"/>
<reference evidence="6 7" key="1">
    <citation type="submission" date="2016-10" db="EMBL/GenBank/DDBJ databases">
        <authorList>
            <person name="de Groot N.N."/>
        </authorList>
    </citation>
    <scope>NUCLEOTIDE SEQUENCE [LARGE SCALE GENOMIC DNA]</scope>
    <source>
        <strain evidence="6 7">CGMCC 1.10228</strain>
    </source>
</reference>
<dbReference type="STRING" id="861298.SAMN04488136_12743"/>
<dbReference type="RefSeq" id="WP_093277625.1">
    <property type="nucleotide sequence ID" value="NZ_FNDD01000027.1"/>
</dbReference>
<dbReference type="Gene3D" id="2.160.10.10">
    <property type="entry name" value="Hexapeptide repeat proteins"/>
    <property type="match status" value="1"/>
</dbReference>
<keyword evidence="7" id="KW-1185">Reference proteome</keyword>
<keyword evidence="3" id="KW-0677">Repeat</keyword>
<dbReference type="EMBL" id="FNDD01000027">
    <property type="protein sequence ID" value="SDH74826.1"/>
    <property type="molecule type" value="Genomic_DNA"/>
</dbReference>
<evidence type="ECO:0000256" key="1">
    <source>
        <dbReference type="ARBA" id="ARBA00007274"/>
    </source>
</evidence>
<dbReference type="AlphaFoldDB" id="A0A1G8EY57"/>
<dbReference type="NCBIfam" id="TIGR03570">
    <property type="entry name" value="NeuD_NnaD"/>
    <property type="match status" value="1"/>
</dbReference>
<dbReference type="PROSITE" id="PS00101">
    <property type="entry name" value="HEXAPEP_TRANSFERASES"/>
    <property type="match status" value="1"/>
</dbReference>
<dbReference type="InterPro" id="IPR018357">
    <property type="entry name" value="Hexapep_transf_CS"/>
</dbReference>
<sequence length="217" mass="23300">MSDKPKLPIVMIGGGGHASVLTEILLFQQREILAVISPENINQRSVFKGIRHLKKDDDVLAFDKDKVLLVNGIGMMPRSGLKRKINEHFLSLGYQFETVISDNAFVSPFSKIENGAQILPMSIIQTGVTVGSHSIINTGALIEHDCIIGAYNHIAPRATLCGQVETDIGAFIGAGATLIQSLSIGKHAVVGAGVCLKQSLKSNSIAYPTKVMTKKHS</sequence>
<keyword evidence="6" id="KW-0012">Acyltransferase</keyword>
<organism evidence="6 7">
    <name type="scientific">Vibrio xiamenensis</name>
    <dbReference type="NCBI Taxonomy" id="861298"/>
    <lineage>
        <taxon>Bacteria</taxon>
        <taxon>Pseudomonadati</taxon>
        <taxon>Pseudomonadota</taxon>
        <taxon>Gammaproteobacteria</taxon>
        <taxon>Vibrionales</taxon>
        <taxon>Vibrionaceae</taxon>
        <taxon>Vibrio</taxon>
    </lineage>
</organism>
<feature type="binding site" evidence="5">
    <location>
        <position position="153"/>
    </location>
    <ligand>
        <name>acetyl-CoA</name>
        <dbReference type="ChEBI" id="CHEBI:57288"/>
    </ligand>
</feature>
<name>A0A1G8EY57_9VIBR</name>
<dbReference type="PANTHER" id="PTHR43300:SF7">
    <property type="entry name" value="UDP-N-ACETYLBACILLOSAMINE N-ACETYLTRANSFERASE"/>
    <property type="match status" value="1"/>
</dbReference>
<keyword evidence="2 6" id="KW-0808">Transferase</keyword>
<accession>A0A1G8EY57</accession>
<evidence type="ECO:0000313" key="7">
    <source>
        <dbReference type="Proteomes" id="UP000198854"/>
    </source>
</evidence>
<dbReference type="InterPro" id="IPR020019">
    <property type="entry name" value="AcTrfase_PglD-like"/>
</dbReference>
<dbReference type="SUPFAM" id="SSF51161">
    <property type="entry name" value="Trimeric LpxA-like enzymes"/>
    <property type="match status" value="1"/>
</dbReference>
<gene>
    <name evidence="6" type="ORF">SAMN04488136_12743</name>
</gene>
<evidence type="ECO:0000256" key="5">
    <source>
        <dbReference type="PIRSR" id="PIRSR620019-2"/>
    </source>
</evidence>
<dbReference type="GO" id="GO:0016746">
    <property type="term" value="F:acyltransferase activity"/>
    <property type="evidence" value="ECO:0007669"/>
    <property type="project" value="UniProtKB-KW"/>
</dbReference>
<evidence type="ECO:0000256" key="4">
    <source>
        <dbReference type="PIRSR" id="PIRSR620019-1"/>
    </source>
</evidence>